<dbReference type="Pfam" id="PF19783">
    <property type="entry name" value="DUF6268"/>
    <property type="match status" value="1"/>
</dbReference>
<evidence type="ECO:0000313" key="4">
    <source>
        <dbReference type="Proteomes" id="UP001596415"/>
    </source>
</evidence>
<keyword evidence="1" id="KW-0812">Transmembrane</keyword>
<dbReference type="Proteomes" id="UP001596415">
    <property type="component" value="Unassembled WGS sequence"/>
</dbReference>
<evidence type="ECO:0000259" key="2">
    <source>
        <dbReference type="Pfam" id="PF19783"/>
    </source>
</evidence>
<evidence type="ECO:0000313" key="3">
    <source>
        <dbReference type="EMBL" id="MFC7356299.1"/>
    </source>
</evidence>
<keyword evidence="1" id="KW-0472">Membrane</keyword>
<evidence type="ECO:0000256" key="1">
    <source>
        <dbReference type="SAM" id="Phobius"/>
    </source>
</evidence>
<keyword evidence="1" id="KW-1133">Transmembrane helix</keyword>
<protein>
    <recommendedName>
        <fullName evidence="2">DUF6268 domain-containing protein</fullName>
    </recommendedName>
</protein>
<name>A0ABW2MSP9_9FLAO</name>
<dbReference type="EMBL" id="JBHTBN010000001">
    <property type="protein sequence ID" value="MFC7356299.1"/>
    <property type="molecule type" value="Genomic_DNA"/>
</dbReference>
<reference evidence="4" key="1">
    <citation type="journal article" date="2019" name="Int. J. Syst. Evol. Microbiol.">
        <title>The Global Catalogue of Microorganisms (GCM) 10K type strain sequencing project: providing services to taxonomists for standard genome sequencing and annotation.</title>
        <authorList>
            <consortium name="The Broad Institute Genomics Platform"/>
            <consortium name="The Broad Institute Genome Sequencing Center for Infectious Disease"/>
            <person name="Wu L."/>
            <person name="Ma J."/>
        </authorList>
    </citation>
    <scope>NUCLEOTIDE SEQUENCE [LARGE SCALE GENOMIC DNA]</scope>
    <source>
        <strain evidence="4">CGMCC 1.16306</strain>
    </source>
</reference>
<comment type="caution">
    <text evidence="3">The sequence shown here is derived from an EMBL/GenBank/DDBJ whole genome shotgun (WGS) entry which is preliminary data.</text>
</comment>
<gene>
    <name evidence="3" type="ORF">ACFQO1_01260</name>
</gene>
<feature type="transmembrane region" description="Helical" evidence="1">
    <location>
        <begin position="145"/>
        <end position="167"/>
    </location>
</feature>
<organism evidence="3 4">
    <name type="scientific">Jejudonia soesokkakensis</name>
    <dbReference type="NCBI Taxonomy" id="1323432"/>
    <lineage>
        <taxon>Bacteria</taxon>
        <taxon>Pseudomonadati</taxon>
        <taxon>Bacteroidota</taxon>
        <taxon>Flavobacteriia</taxon>
        <taxon>Flavobacteriales</taxon>
        <taxon>Flavobacteriaceae</taxon>
        <taxon>Jejudonia</taxon>
    </lineage>
</organism>
<sequence>MKKFLFLFCLIPFAVDAQEYVDLLKIGYGETFTNDFVDTSESTSVSSFDVDVTVPVVINENHAFVTGVSFSKNNLQLAPNAENTSLYSTILKLGLASTYNEKWSSTIIFLPKIASDYKNITGEDFYFGGFGLLKYQKTEHLKYRFGIYGSMEAFGFFTVPIIGWYYLSPNQKFEMDMSLPISSDINYTHGAFTYGIDYYGIGRSFRLYGDQEESSSYVDMSSLEFSSYVQFNALQKSVLIRAKFGYSSTNYEVYADGDNIDLGVAAFTFGDDRTQLNPDISGGFFARVEAIYRFNLSSESASEAKK</sequence>
<dbReference type="InterPro" id="IPR046235">
    <property type="entry name" value="DUF6268"/>
</dbReference>
<proteinExistence type="predicted"/>
<keyword evidence="4" id="KW-1185">Reference proteome</keyword>
<feature type="domain" description="DUF6268" evidence="2">
    <location>
        <begin position="34"/>
        <end position="188"/>
    </location>
</feature>
<dbReference type="RefSeq" id="WP_380215905.1">
    <property type="nucleotide sequence ID" value="NZ_JBHTBN010000001.1"/>
</dbReference>
<accession>A0ABW2MSP9</accession>